<keyword evidence="11" id="KW-0539">Nucleus</keyword>
<evidence type="ECO:0000256" key="5">
    <source>
        <dbReference type="ARBA" id="ARBA00022603"/>
    </source>
</evidence>
<evidence type="ECO:0000256" key="12">
    <source>
        <dbReference type="ARBA" id="ARBA00047784"/>
    </source>
</evidence>
<dbReference type="GO" id="GO:0006357">
    <property type="term" value="P:regulation of transcription by RNA polymerase II"/>
    <property type="evidence" value="ECO:0007669"/>
    <property type="project" value="TreeGrafter"/>
</dbReference>
<evidence type="ECO:0000256" key="8">
    <source>
        <dbReference type="ARBA" id="ARBA00022853"/>
    </source>
</evidence>
<dbReference type="AlphaFoldDB" id="A0AAG5DPX8"/>
<evidence type="ECO:0000256" key="11">
    <source>
        <dbReference type="ARBA" id="ARBA00023242"/>
    </source>
</evidence>
<dbReference type="CDD" id="cd10528">
    <property type="entry name" value="SET_SETD8"/>
    <property type="match status" value="1"/>
</dbReference>
<name>A0AAG5DPX8_ANOAO</name>
<dbReference type="GO" id="GO:0005634">
    <property type="term" value="C:nucleus"/>
    <property type="evidence" value="ECO:0007669"/>
    <property type="project" value="UniProtKB-SubCell"/>
</dbReference>
<comment type="catalytic activity">
    <reaction evidence="12">
        <text>L-lysyl(20)-[histone H4] + S-adenosyl-L-methionine = N(6)-methyl-L-lysyl(20)-[histone H4] + S-adenosyl-L-homocysteine + H(+)</text>
        <dbReference type="Rhea" id="RHEA:60344"/>
        <dbReference type="Rhea" id="RHEA-COMP:15554"/>
        <dbReference type="Rhea" id="RHEA-COMP:15555"/>
        <dbReference type="ChEBI" id="CHEBI:15378"/>
        <dbReference type="ChEBI" id="CHEBI:29969"/>
        <dbReference type="ChEBI" id="CHEBI:57856"/>
        <dbReference type="ChEBI" id="CHEBI:59789"/>
        <dbReference type="ChEBI" id="CHEBI:61929"/>
        <dbReference type="EC" id="2.1.1.361"/>
    </reaction>
</comment>
<sequence length="595" mass="66315">MIKGRRTRYAGKSSTSSSAKPNLDESASPKRKDFKSTNKGQTSSLASVQLNKKHHPHAREPIMLRGGRLQNVDIACYLHPTDRSKTAAHVVHPKVERIIDITDENTCDAFQSQSLDSLDIHLPAVPSRTRQDDTVSGSRKNNNYNNNNIFLQEPVLSLNLDKTSTEPTRTLKIMQKPFLANSNLKTSLFSSLSQPKIDSLWKNASMTTMCNNSILNPQNVLIKPLEQHALDLSKPTQVTHIDSTTVTAEMQLHHDDSNSCDSGDSGVVVLSSNNGTSTLTIEAIEANLVVVGNNTDSAEKRRKPATPHRILCPSPIKHVVVSSSNLEDGAKSTTVACNKKGQTVSNKTRKRLNVHDAENSADTKIPDPPLNDHNHCHTQYATTELHPTDDKLNIARGSRLTGKQPELAVEPLHAKPNSVGNKKITEFYPVRRSVRKTKKEVQVERDRDIEHAIQEEREEGLKIQHFEGKGRGVVTTRPFCKGEFVVEYIGDLISVPEAKLREQMYAEDDNTGCYMYYFKHKNLQHCIDATAESGKLGRLVNHSRNGNLVTKTVPLNNRPHLVLIAKEDIDAGVEVTYDYGDRSKEALQYYPWLAL</sequence>
<feature type="compositionally biased region" description="Polar residues" evidence="13">
    <location>
        <begin position="37"/>
        <end position="50"/>
    </location>
</feature>
<accession>A0AAG5DPX8</accession>
<keyword evidence="7" id="KW-0949">S-adenosyl-L-methionine</keyword>
<evidence type="ECO:0000256" key="10">
    <source>
        <dbReference type="ARBA" id="ARBA00023163"/>
    </source>
</evidence>
<dbReference type="GO" id="GO:0005700">
    <property type="term" value="C:polytene chromosome"/>
    <property type="evidence" value="ECO:0007669"/>
    <property type="project" value="TreeGrafter"/>
</dbReference>
<evidence type="ECO:0000256" key="4">
    <source>
        <dbReference type="ARBA" id="ARBA00022454"/>
    </source>
</evidence>
<organism evidence="15 16">
    <name type="scientific">Anopheles atroparvus</name>
    <name type="common">European mosquito</name>
    <dbReference type="NCBI Taxonomy" id="41427"/>
    <lineage>
        <taxon>Eukaryota</taxon>
        <taxon>Metazoa</taxon>
        <taxon>Ecdysozoa</taxon>
        <taxon>Arthropoda</taxon>
        <taxon>Hexapoda</taxon>
        <taxon>Insecta</taxon>
        <taxon>Pterygota</taxon>
        <taxon>Neoptera</taxon>
        <taxon>Endopterygota</taxon>
        <taxon>Diptera</taxon>
        <taxon>Nematocera</taxon>
        <taxon>Culicoidea</taxon>
        <taxon>Culicidae</taxon>
        <taxon>Anophelinae</taxon>
        <taxon>Anopheles</taxon>
    </lineage>
</organism>
<keyword evidence="5" id="KW-0489">Methyltransferase</keyword>
<dbReference type="InterPro" id="IPR046341">
    <property type="entry name" value="SET_dom_sf"/>
</dbReference>
<keyword evidence="9" id="KW-0805">Transcription regulation</keyword>
<dbReference type="PROSITE" id="PS50280">
    <property type="entry name" value="SET"/>
    <property type="match status" value="1"/>
</dbReference>
<dbReference type="InterPro" id="IPR016858">
    <property type="entry name" value="KMT5A-like"/>
</dbReference>
<protein>
    <recommendedName>
        <fullName evidence="3">[histone H4]-lysine(20) N-methyltransferase</fullName>
        <ecNumber evidence="3">2.1.1.361</ecNumber>
    </recommendedName>
</protein>
<dbReference type="Proteomes" id="UP000075880">
    <property type="component" value="Unassembled WGS sequence"/>
</dbReference>
<evidence type="ECO:0000313" key="16">
    <source>
        <dbReference type="Proteomes" id="UP000075880"/>
    </source>
</evidence>
<feature type="region of interest" description="Disordered" evidence="13">
    <location>
        <begin position="127"/>
        <end position="146"/>
    </location>
</feature>
<dbReference type="SMART" id="SM00317">
    <property type="entry name" value="SET"/>
    <property type="match status" value="1"/>
</dbReference>
<feature type="domain" description="SET" evidence="14">
    <location>
        <begin position="459"/>
        <end position="580"/>
    </location>
</feature>
<keyword evidence="6" id="KW-0808">Transferase</keyword>
<dbReference type="Gene3D" id="2.170.270.10">
    <property type="entry name" value="SET domain"/>
    <property type="match status" value="1"/>
</dbReference>
<dbReference type="InterPro" id="IPR051760">
    <property type="entry name" value="KMT5A"/>
</dbReference>
<dbReference type="GO" id="GO:0032259">
    <property type="term" value="P:methylation"/>
    <property type="evidence" value="ECO:0007669"/>
    <property type="project" value="UniProtKB-KW"/>
</dbReference>
<evidence type="ECO:0000256" key="2">
    <source>
        <dbReference type="ARBA" id="ARBA00004286"/>
    </source>
</evidence>
<dbReference type="GO" id="GO:0140944">
    <property type="term" value="F:histone H4K20 monomethyltransferase activity"/>
    <property type="evidence" value="ECO:0007669"/>
    <property type="project" value="UniProtKB-EC"/>
</dbReference>
<evidence type="ECO:0000256" key="6">
    <source>
        <dbReference type="ARBA" id="ARBA00022679"/>
    </source>
</evidence>
<proteinExistence type="predicted"/>
<evidence type="ECO:0000256" key="1">
    <source>
        <dbReference type="ARBA" id="ARBA00004123"/>
    </source>
</evidence>
<dbReference type="PROSITE" id="PS51571">
    <property type="entry name" value="SAM_MT43_PR_SET"/>
    <property type="match status" value="1"/>
</dbReference>
<evidence type="ECO:0000256" key="9">
    <source>
        <dbReference type="ARBA" id="ARBA00023015"/>
    </source>
</evidence>
<keyword evidence="8" id="KW-0156">Chromatin regulator</keyword>
<dbReference type="Pfam" id="PF00856">
    <property type="entry name" value="SET"/>
    <property type="match status" value="1"/>
</dbReference>
<dbReference type="EC" id="2.1.1.361" evidence="3"/>
<evidence type="ECO:0000313" key="15">
    <source>
        <dbReference type="EnsemblMetazoa" id="ENSAATROPP013196"/>
    </source>
</evidence>
<dbReference type="PANTHER" id="PTHR46167:SF1">
    <property type="entry name" value="N-LYSINE METHYLTRANSFERASE KMT5A"/>
    <property type="match status" value="1"/>
</dbReference>
<evidence type="ECO:0000256" key="3">
    <source>
        <dbReference type="ARBA" id="ARBA00012187"/>
    </source>
</evidence>
<keyword evidence="4" id="KW-0158">Chromosome</keyword>
<evidence type="ECO:0000259" key="14">
    <source>
        <dbReference type="PROSITE" id="PS50280"/>
    </source>
</evidence>
<keyword evidence="10" id="KW-0804">Transcription</keyword>
<dbReference type="GO" id="GO:0043516">
    <property type="term" value="P:regulation of DNA damage response, signal transduction by p53 class mediator"/>
    <property type="evidence" value="ECO:0007669"/>
    <property type="project" value="TreeGrafter"/>
</dbReference>
<dbReference type="EnsemblMetazoa" id="ENSAATROPT014473">
    <property type="protein sequence ID" value="ENSAATROPP013196"/>
    <property type="gene ID" value="ENSAATROPG011746"/>
</dbReference>
<keyword evidence="16" id="KW-1185">Reference proteome</keyword>
<evidence type="ECO:0000256" key="7">
    <source>
        <dbReference type="ARBA" id="ARBA00022691"/>
    </source>
</evidence>
<feature type="region of interest" description="Disordered" evidence="13">
    <location>
        <begin position="1"/>
        <end position="62"/>
    </location>
</feature>
<feature type="compositionally biased region" description="Basic and acidic residues" evidence="13">
    <location>
        <begin position="27"/>
        <end position="36"/>
    </location>
</feature>
<dbReference type="PANTHER" id="PTHR46167">
    <property type="entry name" value="N-LYSINE METHYLTRANSFERASE KMT5A"/>
    <property type="match status" value="1"/>
</dbReference>
<dbReference type="SUPFAM" id="SSF82199">
    <property type="entry name" value="SET domain"/>
    <property type="match status" value="1"/>
</dbReference>
<evidence type="ECO:0000256" key="13">
    <source>
        <dbReference type="SAM" id="MobiDB-lite"/>
    </source>
</evidence>
<dbReference type="InterPro" id="IPR047266">
    <property type="entry name" value="KMT5A-like_SET"/>
</dbReference>
<reference evidence="15" key="1">
    <citation type="submission" date="2024-04" db="UniProtKB">
        <authorList>
            <consortium name="EnsemblMetazoa"/>
        </authorList>
    </citation>
    <scope>IDENTIFICATION</scope>
    <source>
        <strain evidence="15">EBRO</strain>
    </source>
</reference>
<comment type="subcellular location">
    <subcellularLocation>
        <location evidence="2">Chromosome</location>
    </subcellularLocation>
    <subcellularLocation>
        <location evidence="1">Nucleus</location>
    </subcellularLocation>
</comment>
<dbReference type="InterPro" id="IPR001214">
    <property type="entry name" value="SET_dom"/>
</dbReference>